<name>A0A978V1H8_ZIZJJ</name>
<accession>A0A978V1H8</accession>
<organism evidence="5 6">
    <name type="scientific">Ziziphus jujuba var. spinosa</name>
    <dbReference type="NCBI Taxonomy" id="714518"/>
    <lineage>
        <taxon>Eukaryota</taxon>
        <taxon>Viridiplantae</taxon>
        <taxon>Streptophyta</taxon>
        <taxon>Embryophyta</taxon>
        <taxon>Tracheophyta</taxon>
        <taxon>Spermatophyta</taxon>
        <taxon>Magnoliopsida</taxon>
        <taxon>eudicotyledons</taxon>
        <taxon>Gunneridae</taxon>
        <taxon>Pentapetalae</taxon>
        <taxon>rosids</taxon>
        <taxon>fabids</taxon>
        <taxon>Rosales</taxon>
        <taxon>Rhamnaceae</taxon>
        <taxon>Paliureae</taxon>
        <taxon>Ziziphus</taxon>
    </lineage>
</organism>
<gene>
    <name evidence="5" type="ORF">FEM48_Zijuj07G0009200</name>
</gene>
<feature type="transmembrane region" description="Helical" evidence="4">
    <location>
        <begin position="48"/>
        <end position="68"/>
    </location>
</feature>
<dbReference type="EMBL" id="JAEACU010000007">
    <property type="protein sequence ID" value="KAH7521211.1"/>
    <property type="molecule type" value="Genomic_DNA"/>
</dbReference>
<evidence type="ECO:0000256" key="4">
    <source>
        <dbReference type="SAM" id="Phobius"/>
    </source>
</evidence>
<feature type="transmembrane region" description="Helical" evidence="4">
    <location>
        <begin position="24"/>
        <end position="41"/>
    </location>
</feature>
<evidence type="ECO:0000256" key="3">
    <source>
        <dbReference type="ARBA" id="ARBA00022729"/>
    </source>
</evidence>
<keyword evidence="4" id="KW-0812">Transmembrane</keyword>
<comment type="subcellular location">
    <subcellularLocation>
        <location evidence="1">Secreted</location>
    </subcellularLocation>
</comment>
<dbReference type="Pfam" id="PF24300">
    <property type="entry name" value="KWL1"/>
    <property type="match status" value="2"/>
</dbReference>
<dbReference type="PANTHER" id="PTHR33191:SF9">
    <property type="entry name" value="RIPENING-RELATED PROTEIN 2-RELATED"/>
    <property type="match status" value="1"/>
</dbReference>
<evidence type="ECO:0000256" key="1">
    <source>
        <dbReference type="ARBA" id="ARBA00004613"/>
    </source>
</evidence>
<dbReference type="PANTHER" id="PTHR33191">
    <property type="entry name" value="RIPENING-RELATED PROTEIN 2-RELATED"/>
    <property type="match status" value="1"/>
</dbReference>
<keyword evidence="4" id="KW-0472">Membrane</keyword>
<evidence type="ECO:0000256" key="2">
    <source>
        <dbReference type="ARBA" id="ARBA00022525"/>
    </source>
</evidence>
<keyword evidence="2" id="KW-0964">Secreted</keyword>
<proteinExistence type="predicted"/>
<keyword evidence="4" id="KW-1133">Transmembrane helix</keyword>
<keyword evidence="3" id="KW-0732">Signal</keyword>
<evidence type="ECO:0000313" key="6">
    <source>
        <dbReference type="Proteomes" id="UP000813462"/>
    </source>
</evidence>
<dbReference type="Proteomes" id="UP000813462">
    <property type="component" value="Unassembled WGS sequence"/>
</dbReference>
<comment type="caution">
    <text evidence="5">The sequence shown here is derived from an EMBL/GenBank/DDBJ whole genome shotgun (WGS) entry which is preliminary data.</text>
</comment>
<evidence type="ECO:0000313" key="5">
    <source>
        <dbReference type="EMBL" id="KAH7521211.1"/>
    </source>
</evidence>
<dbReference type="AlphaFoldDB" id="A0A978V1H8"/>
<dbReference type="GO" id="GO:0005576">
    <property type="term" value="C:extracellular region"/>
    <property type="evidence" value="ECO:0007669"/>
    <property type="project" value="UniProtKB-SubCell"/>
</dbReference>
<sequence length="223" mass="23972">MKWLSQSQVLKSKLGVESQANPDQPFSIILAFANILFLLSVPQNMENLALFISICLMFNIIMIITSPFPSFAASTCGVLVKPPTTAMEGKCKDNPDNIGTHTCTGGGSCKPFGTLVCSGKSYPKYNCSPPISVSTRAILRNNDFSEGGIGGGPSACDSNYHDNKELVVALSTGWYNRGFDMREDEHGYQGPCGHNVVNGSDGVWRTLGLDTDDEGADVTWSMS</sequence>
<reference evidence="5" key="1">
    <citation type="journal article" date="2021" name="Front. Plant Sci.">
        <title>Chromosome-Scale Genome Assembly for Chinese Sour Jujube and Insights Into Its Genome Evolution and Domestication Signature.</title>
        <authorList>
            <person name="Shen L.-Y."/>
            <person name="Luo H."/>
            <person name="Wang X.-L."/>
            <person name="Wang X.-M."/>
            <person name="Qiu X.-J."/>
            <person name="Liu H."/>
            <person name="Zhou S.-S."/>
            <person name="Jia K.-H."/>
            <person name="Nie S."/>
            <person name="Bao Y.-T."/>
            <person name="Zhang R.-G."/>
            <person name="Yun Q.-Z."/>
            <person name="Chai Y.-H."/>
            <person name="Lu J.-Y."/>
            <person name="Li Y."/>
            <person name="Zhao S.-W."/>
            <person name="Mao J.-F."/>
            <person name="Jia S.-G."/>
            <person name="Mao Y.-M."/>
        </authorList>
    </citation>
    <scope>NUCLEOTIDE SEQUENCE</scope>
    <source>
        <strain evidence="5">AT0</strain>
        <tissue evidence="5">Leaf</tissue>
    </source>
</reference>
<protein>
    <submittedName>
        <fullName evidence="5">Uncharacterized protein</fullName>
    </submittedName>
</protein>
<dbReference type="InterPro" id="IPR039271">
    <property type="entry name" value="Kiwellin-like"/>
</dbReference>